<comment type="caution">
    <text evidence="3">The sequence shown here is derived from an EMBL/GenBank/DDBJ whole genome shotgun (WGS) entry which is preliminary data.</text>
</comment>
<evidence type="ECO:0000259" key="2">
    <source>
        <dbReference type="Pfam" id="PF24924"/>
    </source>
</evidence>
<feature type="transmembrane region" description="Helical" evidence="1">
    <location>
        <begin position="18"/>
        <end position="36"/>
    </location>
</feature>
<accession>A0A9D4VTB6</accession>
<name>A0A9D4VTB6_PEA</name>
<organism evidence="3 4">
    <name type="scientific">Pisum sativum</name>
    <name type="common">Garden pea</name>
    <name type="synonym">Lathyrus oleraceus</name>
    <dbReference type="NCBI Taxonomy" id="3888"/>
    <lineage>
        <taxon>Eukaryota</taxon>
        <taxon>Viridiplantae</taxon>
        <taxon>Streptophyta</taxon>
        <taxon>Embryophyta</taxon>
        <taxon>Tracheophyta</taxon>
        <taxon>Spermatophyta</taxon>
        <taxon>Magnoliopsida</taxon>
        <taxon>eudicotyledons</taxon>
        <taxon>Gunneridae</taxon>
        <taxon>Pentapetalae</taxon>
        <taxon>rosids</taxon>
        <taxon>fabids</taxon>
        <taxon>Fabales</taxon>
        <taxon>Fabaceae</taxon>
        <taxon>Papilionoideae</taxon>
        <taxon>50 kb inversion clade</taxon>
        <taxon>NPAAA clade</taxon>
        <taxon>Hologalegina</taxon>
        <taxon>IRL clade</taxon>
        <taxon>Fabeae</taxon>
        <taxon>Lathyrus</taxon>
    </lineage>
</organism>
<gene>
    <name evidence="3" type="ORF">KIW84_075189</name>
</gene>
<keyword evidence="4" id="KW-1185">Reference proteome</keyword>
<sequence length="278" mass="32264">MFLEDLALKFKKSGNWNAFYAVLALLIHGIMLFPNVEKFMDQVAIEVFLSGNPVPFLLSDIYHALHARHEKRGRTLLCYAPLLYTWFMQHMPEEGPFVAKELKSPQKLASLTASSIRWYIREWETPDIIVSCGEFPNVPLLGTKGCINYNPMLSRMQHGYCMDGPPDVKDLQPFVLFDIEASNPDVRAVRKAWLKVVRKGKEFRKRNILAREPYTRWVKERVGEIHLPFILKALAFPKTPEPKPILLEDMEKPTTKVKELELENTELRIQMNRVILEN</sequence>
<evidence type="ECO:0000313" key="3">
    <source>
        <dbReference type="EMBL" id="KAI5389790.1"/>
    </source>
</evidence>
<proteinExistence type="predicted"/>
<reference evidence="3 4" key="1">
    <citation type="journal article" date="2022" name="Nat. Genet.">
        <title>Improved pea reference genome and pan-genome highlight genomic features and evolutionary characteristics.</title>
        <authorList>
            <person name="Yang T."/>
            <person name="Liu R."/>
            <person name="Luo Y."/>
            <person name="Hu S."/>
            <person name="Wang D."/>
            <person name="Wang C."/>
            <person name="Pandey M.K."/>
            <person name="Ge S."/>
            <person name="Xu Q."/>
            <person name="Li N."/>
            <person name="Li G."/>
            <person name="Huang Y."/>
            <person name="Saxena R.K."/>
            <person name="Ji Y."/>
            <person name="Li M."/>
            <person name="Yan X."/>
            <person name="He Y."/>
            <person name="Liu Y."/>
            <person name="Wang X."/>
            <person name="Xiang C."/>
            <person name="Varshney R.K."/>
            <person name="Ding H."/>
            <person name="Gao S."/>
            <person name="Zong X."/>
        </authorList>
    </citation>
    <scope>NUCLEOTIDE SEQUENCE [LARGE SCALE GENOMIC DNA]</scope>
    <source>
        <strain evidence="3 4">cv. Zhongwan 6</strain>
    </source>
</reference>
<dbReference type="PANTHER" id="PTHR48154:SF1">
    <property type="entry name" value="PROTEIN, PUTATIVE-RELATED"/>
    <property type="match status" value="1"/>
</dbReference>
<dbReference type="Gramene" id="Psat07G0518900-T1">
    <property type="protein sequence ID" value="KAI5389790.1"/>
    <property type="gene ID" value="KIW84_075189"/>
</dbReference>
<dbReference type="InterPro" id="IPR056647">
    <property type="entry name" value="DUF7745"/>
</dbReference>
<dbReference type="PANTHER" id="PTHR48154">
    <property type="entry name" value="PROTEIN, PUTATIVE-RELATED"/>
    <property type="match status" value="1"/>
</dbReference>
<keyword evidence="1" id="KW-0472">Membrane</keyword>
<feature type="domain" description="DUF7745" evidence="2">
    <location>
        <begin position="2"/>
        <end position="222"/>
    </location>
</feature>
<keyword evidence="1" id="KW-0812">Transmembrane</keyword>
<dbReference type="Proteomes" id="UP001058974">
    <property type="component" value="Chromosome 7"/>
</dbReference>
<dbReference type="AlphaFoldDB" id="A0A9D4VTB6"/>
<keyword evidence="1" id="KW-1133">Transmembrane helix</keyword>
<evidence type="ECO:0000313" key="4">
    <source>
        <dbReference type="Proteomes" id="UP001058974"/>
    </source>
</evidence>
<dbReference type="Pfam" id="PF24924">
    <property type="entry name" value="DUF7745"/>
    <property type="match status" value="1"/>
</dbReference>
<evidence type="ECO:0000256" key="1">
    <source>
        <dbReference type="SAM" id="Phobius"/>
    </source>
</evidence>
<protein>
    <recommendedName>
        <fullName evidence="2">DUF7745 domain-containing protein</fullName>
    </recommendedName>
</protein>
<dbReference type="EMBL" id="JAMSHJ010000007">
    <property type="protein sequence ID" value="KAI5389790.1"/>
    <property type="molecule type" value="Genomic_DNA"/>
</dbReference>